<sequence>MNNYSYNEISKLNKKCNLNLNDEKIRILQHRLKSFNDMFHTLIKNIYDKKNFNKENLKENIFDNTQISLKKNELDKMILQIKLNSIPCSKYLNLLQKSKFVNTQYGGNVSNITTFNIEYLNNNISSNLFLKNLLNGEWIDVSSQFINIISNINF</sequence>
<proteinExistence type="predicted"/>
<evidence type="ECO:0000313" key="1">
    <source>
        <dbReference type="EMBL" id="VVU94971.1"/>
    </source>
</evidence>
<name>A0A5E8CID8_9ZZZZ</name>
<accession>A0A5E8CID8</accession>
<organism evidence="1">
    <name type="scientific">seawater metagenome</name>
    <dbReference type="NCBI Taxonomy" id="1561972"/>
    <lineage>
        <taxon>unclassified sequences</taxon>
        <taxon>metagenomes</taxon>
        <taxon>ecological metagenomes</taxon>
    </lineage>
</organism>
<dbReference type="EMBL" id="CABVLZ010000003">
    <property type="protein sequence ID" value="VVU94971.1"/>
    <property type="molecule type" value="Genomic_DNA"/>
</dbReference>
<gene>
    <name evidence="1" type="ORF">CPAV1605_696</name>
</gene>
<reference evidence="1" key="1">
    <citation type="submission" date="2019-09" db="EMBL/GenBank/DDBJ databases">
        <authorList>
            <person name="Needham M D."/>
        </authorList>
    </citation>
    <scope>NUCLEOTIDE SEQUENCE</scope>
</reference>
<protein>
    <submittedName>
        <fullName evidence="1">Uncharacterized protein</fullName>
    </submittedName>
</protein>
<dbReference type="AlphaFoldDB" id="A0A5E8CID8"/>